<dbReference type="Pfam" id="PF01258">
    <property type="entry name" value="zf-dskA_traR"/>
    <property type="match status" value="1"/>
</dbReference>
<dbReference type="Gene3D" id="1.20.120.910">
    <property type="entry name" value="DksA, coiled-coil domain"/>
    <property type="match status" value="1"/>
</dbReference>
<name>A0A4P6WX91_9ENTR</name>
<protein>
    <submittedName>
        <fullName evidence="6">TraR/DksA family transcriptional regulator</fullName>
    </submittedName>
</protein>
<feature type="domain" description="Zinc finger DksA/TraR C4-type" evidence="5">
    <location>
        <begin position="62"/>
        <end position="89"/>
    </location>
</feature>
<keyword evidence="1" id="KW-0479">Metal-binding</keyword>
<dbReference type="AlphaFoldDB" id="A0A4P6WX91"/>
<dbReference type="PANTHER" id="PTHR38777">
    <property type="entry name" value="FELS-2 PROPHAGE PROTEIN"/>
    <property type="match status" value="1"/>
</dbReference>
<keyword evidence="7" id="KW-1185">Reference proteome</keyword>
<feature type="zinc finger region" description="dksA C4-type" evidence="4">
    <location>
        <begin position="63"/>
        <end position="87"/>
    </location>
</feature>
<dbReference type="InterPro" id="IPR012783">
    <property type="entry name" value="Znf_C4_TraR"/>
</dbReference>
<dbReference type="PANTHER" id="PTHR38777:SF1">
    <property type="entry name" value="DNAK SUPPRESSOR PROTEIN"/>
    <property type="match status" value="1"/>
</dbReference>
<sequence length="100" mass="11152">MPVIQLVAGKRVLQQHAEQPKSVGEVANDIKIIDQASALEEMMRDHAIQAHRLNHSAVSATHCEKCGDNLPEARRKAYPGCTMCVECQSNMELRKKIGRM</sequence>
<evidence type="ECO:0000256" key="2">
    <source>
        <dbReference type="ARBA" id="ARBA00022771"/>
    </source>
</evidence>
<dbReference type="InterPro" id="IPR000962">
    <property type="entry name" value="Znf_DskA_TraR"/>
</dbReference>
<dbReference type="SUPFAM" id="SSF57716">
    <property type="entry name" value="Glucocorticoid receptor-like (DNA-binding domain)"/>
    <property type="match status" value="1"/>
</dbReference>
<dbReference type="Proteomes" id="UP000293850">
    <property type="component" value="Chromosome"/>
</dbReference>
<dbReference type="EMBL" id="CP037864">
    <property type="protein sequence ID" value="QBM25771.1"/>
    <property type="molecule type" value="Genomic_DNA"/>
</dbReference>
<dbReference type="GO" id="GO:1900378">
    <property type="term" value="P:positive regulation of secondary metabolite biosynthetic process"/>
    <property type="evidence" value="ECO:0007669"/>
    <property type="project" value="TreeGrafter"/>
</dbReference>
<dbReference type="PROSITE" id="PS51128">
    <property type="entry name" value="ZF_DKSA_2"/>
    <property type="match status" value="1"/>
</dbReference>
<evidence type="ECO:0000313" key="7">
    <source>
        <dbReference type="Proteomes" id="UP000293850"/>
    </source>
</evidence>
<dbReference type="InterPro" id="IPR020460">
    <property type="entry name" value="Znf_C4-type_bac"/>
</dbReference>
<keyword evidence="2" id="KW-0863">Zinc-finger</keyword>
<keyword evidence="3" id="KW-0862">Zinc</keyword>
<dbReference type="NCBIfam" id="TIGR02419">
    <property type="entry name" value="C4_traR_proteo"/>
    <property type="match status" value="1"/>
</dbReference>
<evidence type="ECO:0000259" key="5">
    <source>
        <dbReference type="Pfam" id="PF01258"/>
    </source>
</evidence>
<gene>
    <name evidence="6" type="ORF">E1B03_07505</name>
</gene>
<dbReference type="PRINTS" id="PR00618">
    <property type="entry name" value="DKSAZNFINGER"/>
</dbReference>
<evidence type="ECO:0000313" key="6">
    <source>
        <dbReference type="EMBL" id="QBM25771.1"/>
    </source>
</evidence>
<evidence type="ECO:0000256" key="1">
    <source>
        <dbReference type="ARBA" id="ARBA00022723"/>
    </source>
</evidence>
<reference evidence="6 7" key="1">
    <citation type="submission" date="2019-03" db="EMBL/GenBank/DDBJ databases">
        <title>Complete genome sequence of an arsenate-respiring bacteria, Citrobacter sp. LY-1.</title>
        <authorList>
            <person name="Wang H."/>
            <person name="Liu Y."/>
            <person name="Li Q."/>
            <person name="Huang J."/>
        </authorList>
    </citation>
    <scope>NUCLEOTIDE SEQUENCE [LARGE SCALE GENOMIC DNA]</scope>
    <source>
        <strain evidence="6 7">LY-1</strain>
    </source>
</reference>
<accession>A0A4P6WX91</accession>
<organism evidence="6 7">
    <name type="scientific">Citrobacter arsenatis</name>
    <dbReference type="NCBI Taxonomy" id="2546350"/>
    <lineage>
        <taxon>Bacteria</taxon>
        <taxon>Pseudomonadati</taxon>
        <taxon>Pseudomonadota</taxon>
        <taxon>Gammaproteobacteria</taxon>
        <taxon>Enterobacterales</taxon>
        <taxon>Enterobacteriaceae</taxon>
        <taxon>Citrobacter</taxon>
    </lineage>
</organism>
<evidence type="ECO:0000256" key="3">
    <source>
        <dbReference type="ARBA" id="ARBA00022833"/>
    </source>
</evidence>
<dbReference type="KEGG" id="cars:E1B03_07505"/>
<proteinExistence type="predicted"/>
<dbReference type="GO" id="GO:0008270">
    <property type="term" value="F:zinc ion binding"/>
    <property type="evidence" value="ECO:0007669"/>
    <property type="project" value="UniProtKB-KW"/>
</dbReference>
<evidence type="ECO:0000256" key="4">
    <source>
        <dbReference type="PROSITE-ProRule" id="PRU00510"/>
    </source>
</evidence>